<reference evidence="2 3" key="1">
    <citation type="submission" date="2011-02" db="EMBL/GenBank/DDBJ databases">
        <title>The Genome Sequence of Sphaeroforma arctica JP610.</title>
        <authorList>
            <consortium name="The Broad Institute Genome Sequencing Platform"/>
            <person name="Russ C."/>
            <person name="Cuomo C."/>
            <person name="Young S.K."/>
            <person name="Zeng Q."/>
            <person name="Gargeya S."/>
            <person name="Alvarado L."/>
            <person name="Berlin A."/>
            <person name="Chapman S.B."/>
            <person name="Chen Z."/>
            <person name="Freedman E."/>
            <person name="Gellesch M."/>
            <person name="Goldberg J."/>
            <person name="Griggs A."/>
            <person name="Gujja S."/>
            <person name="Heilman E."/>
            <person name="Heiman D."/>
            <person name="Howarth C."/>
            <person name="Mehta T."/>
            <person name="Neiman D."/>
            <person name="Pearson M."/>
            <person name="Roberts A."/>
            <person name="Saif S."/>
            <person name="Shea T."/>
            <person name="Shenoy N."/>
            <person name="Sisk P."/>
            <person name="Stolte C."/>
            <person name="Sykes S."/>
            <person name="White J."/>
            <person name="Yandava C."/>
            <person name="Burger G."/>
            <person name="Gray M.W."/>
            <person name="Holland P.W.H."/>
            <person name="King N."/>
            <person name="Lang F.B.F."/>
            <person name="Roger A.J."/>
            <person name="Ruiz-Trillo I."/>
            <person name="Haas B."/>
            <person name="Nusbaum C."/>
            <person name="Birren B."/>
        </authorList>
    </citation>
    <scope>NUCLEOTIDE SEQUENCE [LARGE SCALE GENOMIC DNA]</scope>
    <source>
        <strain evidence="2 3">JP610</strain>
    </source>
</reference>
<proteinExistence type="predicted"/>
<feature type="transmembrane region" description="Helical" evidence="1">
    <location>
        <begin position="192"/>
        <end position="212"/>
    </location>
</feature>
<dbReference type="RefSeq" id="XP_014151164.1">
    <property type="nucleotide sequence ID" value="XM_014295689.1"/>
</dbReference>
<feature type="transmembrane region" description="Helical" evidence="1">
    <location>
        <begin position="12"/>
        <end position="32"/>
    </location>
</feature>
<keyword evidence="3" id="KW-1185">Reference proteome</keyword>
<organism evidence="2 3">
    <name type="scientific">Sphaeroforma arctica JP610</name>
    <dbReference type="NCBI Taxonomy" id="667725"/>
    <lineage>
        <taxon>Eukaryota</taxon>
        <taxon>Ichthyosporea</taxon>
        <taxon>Ichthyophonida</taxon>
        <taxon>Sphaeroforma</taxon>
    </lineage>
</organism>
<evidence type="ECO:0000256" key="1">
    <source>
        <dbReference type="SAM" id="Phobius"/>
    </source>
</evidence>
<gene>
    <name evidence="2" type="ORF">SARC_10271</name>
</gene>
<sequence length="304" mass="33217">MSQKGTRAQGLINVLSLVLLVFSTGIALTALFGDEWESLRIVTASGGTDLARGLWSVCDKKTNLCVPIDEGDGYCALHHTEFLRTRRNDKRIVRREPVRSVETVHIVPVVYRAASSSANTNLKDVHSTRVQGPAVAGVEIGKNVLQGHLTGDSGSTTGDINIFDHGDNTKITTDDKEDECVKHIKIVKISRVFLILSVVLGTVASMLSAYTLSSRHTQILRAAMLANTLQNVFILVTMVVISLHTIAGHGTTWQYGYAFYIGWFAWGTSLIAILVNTLIFPTTTPVSQNCTSADWYVPLTLFVK</sequence>
<keyword evidence="1" id="KW-0812">Transmembrane</keyword>
<name>A0A0L0FKF8_9EUKA</name>
<keyword evidence="1" id="KW-1133">Transmembrane helix</keyword>
<accession>A0A0L0FKF8</accession>
<dbReference type="EMBL" id="KQ242787">
    <property type="protein sequence ID" value="KNC77262.1"/>
    <property type="molecule type" value="Genomic_DNA"/>
</dbReference>
<dbReference type="Gene3D" id="1.20.140.150">
    <property type="match status" value="1"/>
</dbReference>
<evidence type="ECO:0000313" key="3">
    <source>
        <dbReference type="Proteomes" id="UP000054560"/>
    </source>
</evidence>
<dbReference type="GeneID" id="25910775"/>
<feature type="transmembrane region" description="Helical" evidence="1">
    <location>
        <begin position="257"/>
        <end position="280"/>
    </location>
</feature>
<keyword evidence="1" id="KW-0472">Membrane</keyword>
<evidence type="ECO:0000313" key="2">
    <source>
        <dbReference type="EMBL" id="KNC77262.1"/>
    </source>
</evidence>
<dbReference type="Proteomes" id="UP000054560">
    <property type="component" value="Unassembled WGS sequence"/>
</dbReference>
<dbReference type="AlphaFoldDB" id="A0A0L0FKF8"/>
<protein>
    <submittedName>
        <fullName evidence="2">Uncharacterized protein</fullName>
    </submittedName>
</protein>
<feature type="transmembrane region" description="Helical" evidence="1">
    <location>
        <begin position="232"/>
        <end position="250"/>
    </location>
</feature>